<evidence type="ECO:0000313" key="2">
    <source>
        <dbReference type="Proteomes" id="UP000422108"/>
    </source>
</evidence>
<reference evidence="1 2" key="1">
    <citation type="submission" date="2019-11" db="EMBL/GenBank/DDBJ databases">
        <title>Comparative genomics of hydrocarbon-degrading Desulfosarcina strains.</title>
        <authorList>
            <person name="Watanabe M."/>
            <person name="Kojima H."/>
            <person name="Fukui M."/>
        </authorList>
    </citation>
    <scope>NUCLEOTIDE SEQUENCE [LARGE SCALE GENOMIC DNA]</scope>
    <source>
        <strain evidence="2">oXyS1</strain>
    </source>
</reference>
<dbReference type="EMBL" id="AP021879">
    <property type="protein sequence ID" value="BBO87993.1"/>
    <property type="molecule type" value="Genomic_DNA"/>
</dbReference>
<dbReference type="Proteomes" id="UP000422108">
    <property type="component" value="Chromosome"/>
</dbReference>
<dbReference type="AlphaFoldDB" id="A0A5K8A5V7"/>
<organism evidence="1 2">
    <name type="scientific">Desulfosarcina ovata subsp. ovata</name>
    <dbReference type="NCBI Taxonomy" id="2752305"/>
    <lineage>
        <taxon>Bacteria</taxon>
        <taxon>Pseudomonadati</taxon>
        <taxon>Thermodesulfobacteriota</taxon>
        <taxon>Desulfobacteria</taxon>
        <taxon>Desulfobacterales</taxon>
        <taxon>Desulfosarcinaceae</taxon>
        <taxon>Desulfosarcina</taxon>
    </lineage>
</organism>
<sequence length="154" mass="17753">MGGGSDSNTNLEDRIINSDSKPKEGILVDDNAAWFDEKRFFSELKVKLDVNQTSAFRYNGNAYYSLDTVARALNRQRQDKYLEPMQPQAVIDFFQSRRILKSGKYIMRFDAGLPAKIYLYSHPCQKSEKSKSKLPIIENGRRLKSIKPIKKIEL</sequence>
<name>A0A5K8A5V7_9BACT</name>
<accession>A0A5K8A5V7</accession>
<keyword evidence="2" id="KW-1185">Reference proteome</keyword>
<gene>
    <name evidence="1" type="ORF">DSCOOX_11730</name>
</gene>
<evidence type="ECO:0000313" key="1">
    <source>
        <dbReference type="EMBL" id="BBO87993.1"/>
    </source>
</evidence>
<proteinExistence type="predicted"/>
<protein>
    <submittedName>
        <fullName evidence="1">Uncharacterized protein</fullName>
    </submittedName>
</protein>